<organism evidence="2 3">
    <name type="scientific">Peronospora belbahrii</name>
    <dbReference type="NCBI Taxonomy" id="622444"/>
    <lineage>
        <taxon>Eukaryota</taxon>
        <taxon>Sar</taxon>
        <taxon>Stramenopiles</taxon>
        <taxon>Oomycota</taxon>
        <taxon>Peronosporomycetes</taxon>
        <taxon>Peronosporales</taxon>
        <taxon>Peronosporaceae</taxon>
        <taxon>Peronospora</taxon>
    </lineage>
</organism>
<evidence type="ECO:0000259" key="1">
    <source>
        <dbReference type="Pfam" id="PF13649"/>
    </source>
</evidence>
<comment type="caution">
    <text evidence="2">The sequence shown here is derived from an EMBL/GenBank/DDBJ whole genome shotgun (WGS) entry which is preliminary data.</text>
</comment>
<dbReference type="GO" id="GO:0070476">
    <property type="term" value="P:rRNA (guanine-N7)-methylation"/>
    <property type="evidence" value="ECO:0007669"/>
    <property type="project" value="InterPro"/>
</dbReference>
<dbReference type="EMBL" id="CAKKTJ010000192">
    <property type="protein sequence ID" value="CAH0477720.1"/>
    <property type="molecule type" value="Genomic_DNA"/>
</dbReference>
<evidence type="ECO:0000313" key="2">
    <source>
        <dbReference type="EMBL" id="CAH0477720.1"/>
    </source>
</evidence>
<dbReference type="GO" id="GO:0016435">
    <property type="term" value="F:rRNA (guanine) methyltransferase activity"/>
    <property type="evidence" value="ECO:0007669"/>
    <property type="project" value="InterPro"/>
</dbReference>
<feature type="domain" description="Methyltransferase" evidence="1">
    <location>
        <begin position="75"/>
        <end position="174"/>
    </location>
</feature>
<dbReference type="InterPro" id="IPR039769">
    <property type="entry name" value="Bud23-like"/>
</dbReference>
<sequence>MPFKGPRPEERNNALVTPLSAAARDFYNEKQSNVYTTQANASIQRDLTRHTLELLQLKSMKWIHSTAKTNAFILLDLGAGSGLSTKAAQDWLNEQEMMTAFTLAFDISASMLALASEEEKHWAYEAQACADFYCGNAAQKLPIRDGVLDAAIGISMLQWLQPKGLEICFSSLVKQLSSCHDTRAVFQVYPSSLEYVNIMEKTALRVGFHRAELFVSFPHTTTAKKWFLSLDKMKSVAGKGKENRNIEKKQDELCLFARRYERRCVLQWLGKESKYMNEIRARVEKEHVKTAWHIWRKYRRAMLDDETSATPLIKQALHTKAQQSRELYPSDKAIGRAMQVQFEERAGRITLAFLLQHTAEVVDVLHIAYTKSTKVEQKS</sequence>
<dbReference type="InterPro" id="IPR041698">
    <property type="entry name" value="Methyltransf_25"/>
</dbReference>
<name>A0AAU9KYZ4_9STRA</name>
<dbReference type="Proteomes" id="UP001160483">
    <property type="component" value="Unassembled WGS sequence"/>
</dbReference>
<dbReference type="AlphaFoldDB" id="A0AAU9KYZ4"/>
<dbReference type="CDD" id="cd02440">
    <property type="entry name" value="AdoMet_MTases"/>
    <property type="match status" value="1"/>
</dbReference>
<dbReference type="Gene3D" id="3.40.50.150">
    <property type="entry name" value="Vaccinia Virus protein VP39"/>
    <property type="match status" value="1"/>
</dbReference>
<dbReference type="SUPFAM" id="SSF53335">
    <property type="entry name" value="S-adenosyl-L-methionine-dependent methyltransferases"/>
    <property type="match status" value="1"/>
</dbReference>
<protein>
    <recommendedName>
        <fullName evidence="1">Methyltransferase domain-containing protein</fullName>
    </recommendedName>
</protein>
<dbReference type="GO" id="GO:0005730">
    <property type="term" value="C:nucleolus"/>
    <property type="evidence" value="ECO:0007669"/>
    <property type="project" value="TreeGrafter"/>
</dbReference>
<dbReference type="Pfam" id="PF13649">
    <property type="entry name" value="Methyltransf_25"/>
    <property type="match status" value="1"/>
</dbReference>
<dbReference type="PANTHER" id="PTHR12734:SF0">
    <property type="entry name" value="18S RRNA (GUANINE-N(7))-METHYLTRANSFERASE-RELATED"/>
    <property type="match status" value="1"/>
</dbReference>
<evidence type="ECO:0000313" key="3">
    <source>
        <dbReference type="Proteomes" id="UP001160483"/>
    </source>
</evidence>
<accession>A0AAU9KYZ4</accession>
<proteinExistence type="predicted"/>
<dbReference type="InterPro" id="IPR029063">
    <property type="entry name" value="SAM-dependent_MTases_sf"/>
</dbReference>
<gene>
    <name evidence="2" type="ORF">PBS003_LOCUS4455</name>
</gene>
<dbReference type="PANTHER" id="PTHR12734">
    <property type="entry name" value="METHYLTRANSFERASE-RELATED"/>
    <property type="match status" value="1"/>
</dbReference>
<reference evidence="2" key="1">
    <citation type="submission" date="2021-11" db="EMBL/GenBank/DDBJ databases">
        <authorList>
            <person name="Islam A."/>
            <person name="Islam S."/>
            <person name="Flora M.S."/>
            <person name="Rahman M."/>
            <person name="Ziaur R.M."/>
            <person name="Epstein J.H."/>
            <person name="Hassan M."/>
            <person name="Klassen M."/>
            <person name="Woodard K."/>
            <person name="Webb A."/>
            <person name="Webby R.J."/>
            <person name="El Zowalaty M.E."/>
        </authorList>
    </citation>
    <scope>NUCLEOTIDE SEQUENCE</scope>
    <source>
        <strain evidence="2">Pbs3</strain>
    </source>
</reference>